<evidence type="ECO:0000259" key="2">
    <source>
        <dbReference type="Pfam" id="PF24494"/>
    </source>
</evidence>
<dbReference type="AlphaFoldDB" id="A0A0K6FYX7"/>
<dbReference type="Proteomes" id="UP000044841">
    <property type="component" value="Unassembled WGS sequence"/>
</dbReference>
<feature type="region of interest" description="Disordered" evidence="1">
    <location>
        <begin position="287"/>
        <end position="306"/>
    </location>
</feature>
<dbReference type="InterPro" id="IPR056009">
    <property type="entry name" value="DUF7587"/>
</dbReference>
<evidence type="ECO:0000256" key="1">
    <source>
        <dbReference type="SAM" id="MobiDB-lite"/>
    </source>
</evidence>
<evidence type="ECO:0000313" key="4">
    <source>
        <dbReference type="Proteomes" id="UP000044841"/>
    </source>
</evidence>
<feature type="domain" description="DUF7587" evidence="2">
    <location>
        <begin position="32"/>
        <end position="175"/>
    </location>
</feature>
<name>A0A0K6FYX7_9AGAM</name>
<organism evidence="3 4">
    <name type="scientific">Rhizoctonia solani</name>
    <dbReference type="NCBI Taxonomy" id="456999"/>
    <lineage>
        <taxon>Eukaryota</taxon>
        <taxon>Fungi</taxon>
        <taxon>Dikarya</taxon>
        <taxon>Basidiomycota</taxon>
        <taxon>Agaricomycotina</taxon>
        <taxon>Agaricomycetes</taxon>
        <taxon>Cantharellales</taxon>
        <taxon>Ceratobasidiaceae</taxon>
        <taxon>Rhizoctonia</taxon>
    </lineage>
</organism>
<dbReference type="EMBL" id="CYGV01001239">
    <property type="protein sequence ID" value="CUA71465.1"/>
    <property type="molecule type" value="Genomic_DNA"/>
</dbReference>
<proteinExistence type="predicted"/>
<evidence type="ECO:0000313" key="3">
    <source>
        <dbReference type="EMBL" id="CUA71465.1"/>
    </source>
</evidence>
<reference evidence="3 4" key="1">
    <citation type="submission" date="2015-07" db="EMBL/GenBank/DDBJ databases">
        <authorList>
            <person name="Noorani M."/>
        </authorList>
    </citation>
    <scope>NUCLEOTIDE SEQUENCE [LARGE SCALE GENOMIC DNA]</scope>
    <source>
        <strain evidence="3">BBA 69670</strain>
    </source>
</reference>
<gene>
    <name evidence="3" type="ORF">RSOLAG22IIIB_09582</name>
</gene>
<feature type="compositionally biased region" description="Polar residues" evidence="1">
    <location>
        <begin position="292"/>
        <end position="301"/>
    </location>
</feature>
<protein>
    <recommendedName>
        <fullName evidence="2">DUF7587 domain-containing protein</fullName>
    </recommendedName>
</protein>
<sequence length="516" mass="57671">MFDYDFRNGTSSKQYLPSLSGANFLSERVTSTRIVFRVFDSSSFRGYDSNTGFVATGFSRSSSLNDQRLADAHLNWNNHTIVTPWLSTSRRWHWAIWEMNRRFGGSFSSSQSQKPSSTGICVAVIDLEACRGTARPPVHALSVLGPTSEYRKFANISDEILIYGKIPKAAILSIWGFEKAADIIGLPRSISLHMPSGSYLSYRDVHSRFVESLYNPSQAQEWKVQEGGELCASIAIAMIQAGYRRLERQLDTTIGPIRAATASKSNHNSPDDLMDSLVREMGALSTVGAGSRATNPRTSGIGSDRAKTSEIEEAVNLISKGTNLLHSTVARSPQEVTGTVQHMDNTGQSEYDILDAYSTLLTHHKTVRNQLSASALGDASSLDQAYDQLLHIELLFFRAQKQAYETVLIRMARQRIEFFRSAVLEFARTVPLGLLDQLDVKSQDWVRMKWGMMGRVDAWLAPLERKLEGLEDKDVPELIRRAKLSWLKSERSYPIYWETLGVRQTAHGTAQTGSER</sequence>
<keyword evidence="4" id="KW-1185">Reference proteome</keyword>
<dbReference type="Pfam" id="PF24494">
    <property type="entry name" value="DUF7587"/>
    <property type="match status" value="1"/>
</dbReference>
<accession>A0A0K6FYX7</accession>